<feature type="compositionally biased region" description="Low complexity" evidence="1">
    <location>
        <begin position="77"/>
        <end position="103"/>
    </location>
</feature>
<feature type="compositionally biased region" description="Basic and acidic residues" evidence="1">
    <location>
        <begin position="928"/>
        <end position="952"/>
    </location>
</feature>
<feature type="compositionally biased region" description="Pro residues" evidence="1">
    <location>
        <begin position="671"/>
        <end position="686"/>
    </location>
</feature>
<organism evidence="2">
    <name type="scientific">Chromera velia CCMP2878</name>
    <dbReference type="NCBI Taxonomy" id="1169474"/>
    <lineage>
        <taxon>Eukaryota</taxon>
        <taxon>Sar</taxon>
        <taxon>Alveolata</taxon>
        <taxon>Colpodellida</taxon>
        <taxon>Chromeraceae</taxon>
        <taxon>Chromera</taxon>
    </lineage>
</organism>
<feature type="region of interest" description="Disordered" evidence="1">
    <location>
        <begin position="276"/>
        <end position="386"/>
    </location>
</feature>
<name>A0A0G4I6N8_9ALVE</name>
<feature type="compositionally biased region" description="Low complexity" evidence="1">
    <location>
        <begin position="780"/>
        <end position="793"/>
    </location>
</feature>
<feature type="compositionally biased region" description="Basic and acidic residues" evidence="1">
    <location>
        <begin position="1029"/>
        <end position="1038"/>
    </location>
</feature>
<feature type="compositionally biased region" description="Basic and acidic residues" evidence="1">
    <location>
        <begin position="688"/>
        <end position="715"/>
    </location>
</feature>
<feature type="compositionally biased region" description="Low complexity" evidence="1">
    <location>
        <begin position="815"/>
        <end position="836"/>
    </location>
</feature>
<sequence>MEQVAALLMAGRAGGTSSRGSRSRRSSESEEKTPNSRHSHGHAAKVDSRAERASARSLAVAGASGPAGGISEVDARSASSSVAKPKGKSPKGSPKNAKGGKNARNLQNLFGEISSSEPPSSAEESAFSIDLSPHIDAAVDPNARAKKQTLPRGSVCSVTAAAQIQDFLKVWKDRVSQKQANREERDSKLRAWADKAREKVRSASRAGSSNRSRSSGTTHTSKTDDTVQAGTLTPAGSEGLAEALRALDGNSSESLEEMRFRLEFLLRETEEVVQSLVPKDAEADLETSAEGSQGREGHSTQPSQEAHSTSGSAEKAKSDSEQSKPTNTNSVPLHLTGGLSLEGSLRIRFGGGQGNVTEGEGGKAGEEGEVVISLGPSQQNSGGAPALTGGDALLSLLLDRLREGGHTASVSQGIPSDRKEGQEGQTGDKNTNMEDETGTVVEGETQDDVGLSPPDQAAAERETSPPRTVVKSVRAMSPPCTLTAFSTEHSPFPPPCAYSLAALQSSSVPPCISPNRSLSPAIRHPSPISPAWTSPPTGFPSPVKERPLSPHSCRWQQSAIGTARTHAEKDDQQSPQSPSRPPSRYTQLPVQHLILPPFFAASPPRVLAAAAASLSPTQMEKWDIRLHPDPDKRASPIRFSMPPPSVSHPVCEDTKTVTSPIVEKTDKVNQQPPPPSQPVSTSPPPKIRSSDRRSSSPEYHHAPRTKEEKDTEGRRRSSVPARYSTTHSPSPNPPQTYTEAVEVVSGLKNSASSPIPSSSKPNRKQSLDKREGPVPSRRASVPSKSTSTSPVPVEKSDPTKAHRRSTLPAAAGLQASVAAPSSRGPSSVAAVSAPPVHSIETSSLPKGSEGKKTLLQRPPPPSGQRRSSAPLPDASVANTRKLSDVRRGSLPAGLQAALSQRTTSLEARKMERAASDSRQAQVVSEWIESQKRQEQEGGRKKEEGGEEQKNLNDEDELPVLPMTLPPQLSSSAHSSSSARSIPPVALQMGGMGMGAGDYFAGGANEDAEGESEGRQGQQQQQQGVGSRLGSREGSEKDALSMGTGGRVGFREGTSRRTSSH</sequence>
<feature type="compositionally biased region" description="Low complexity" evidence="1">
    <location>
        <begin position="1014"/>
        <end position="1028"/>
    </location>
</feature>
<gene>
    <name evidence="2" type="ORF">Cvel_11376</name>
</gene>
<reference evidence="2" key="1">
    <citation type="submission" date="2014-11" db="EMBL/GenBank/DDBJ databases">
        <authorList>
            <person name="Otto D Thomas"/>
            <person name="Naeem Raeece"/>
        </authorList>
    </citation>
    <scope>NUCLEOTIDE SEQUENCE</scope>
</reference>
<feature type="compositionally biased region" description="Basic and acidic residues" evidence="1">
    <location>
        <begin position="44"/>
        <end position="54"/>
    </location>
</feature>
<dbReference type="EMBL" id="CDMZ01005296">
    <property type="protein sequence ID" value="CEM52593.1"/>
    <property type="molecule type" value="Genomic_DNA"/>
</dbReference>
<feature type="region of interest" description="Disordered" evidence="1">
    <location>
        <begin position="174"/>
        <end position="254"/>
    </location>
</feature>
<proteinExistence type="predicted"/>
<protein>
    <submittedName>
        <fullName evidence="2">Uncharacterized protein</fullName>
    </submittedName>
</protein>
<dbReference type="AlphaFoldDB" id="A0A0G4I6N8"/>
<feature type="compositionally biased region" description="Low complexity" evidence="1">
    <location>
        <begin position="750"/>
        <end position="760"/>
    </location>
</feature>
<evidence type="ECO:0000256" key="1">
    <source>
        <dbReference type="SAM" id="MobiDB-lite"/>
    </source>
</evidence>
<feature type="compositionally biased region" description="Low complexity" evidence="1">
    <location>
        <begin position="969"/>
        <end position="980"/>
    </location>
</feature>
<dbReference type="VEuPathDB" id="CryptoDB:Cvel_11376"/>
<feature type="region of interest" description="Disordered" evidence="1">
    <location>
        <begin position="627"/>
        <end position="1060"/>
    </location>
</feature>
<feature type="compositionally biased region" description="Low complexity" evidence="1">
    <location>
        <begin position="203"/>
        <end position="216"/>
    </location>
</feature>
<accession>A0A0G4I6N8</accession>
<feature type="compositionally biased region" description="Low complexity" evidence="1">
    <location>
        <begin position="112"/>
        <end position="129"/>
    </location>
</feature>
<feature type="compositionally biased region" description="Basic and acidic residues" evidence="1">
    <location>
        <begin position="906"/>
        <end position="915"/>
    </location>
</feature>
<feature type="compositionally biased region" description="Basic and acidic residues" evidence="1">
    <location>
        <begin position="174"/>
        <end position="201"/>
    </location>
</feature>
<feature type="compositionally biased region" description="Basic and acidic residues" evidence="1">
    <location>
        <begin position="25"/>
        <end position="34"/>
    </location>
</feature>
<feature type="compositionally biased region" description="Polar residues" evidence="1">
    <location>
        <begin position="299"/>
        <end position="312"/>
    </location>
</feature>
<feature type="region of interest" description="Disordered" evidence="1">
    <location>
        <begin position="522"/>
        <end position="585"/>
    </location>
</feature>
<evidence type="ECO:0000313" key="2">
    <source>
        <dbReference type="EMBL" id="CEM52593.1"/>
    </source>
</evidence>
<feature type="region of interest" description="Disordered" evidence="1">
    <location>
        <begin position="406"/>
        <end position="473"/>
    </location>
</feature>
<feature type="region of interest" description="Disordered" evidence="1">
    <location>
        <begin position="1"/>
        <end position="129"/>
    </location>
</feature>